<accession>A0A433Q873</accession>
<gene>
    <name evidence="1" type="ORF">BC938DRAFT_471398</name>
</gene>
<dbReference type="AlphaFoldDB" id="A0A433Q873"/>
<protein>
    <submittedName>
        <fullName evidence="1">Uncharacterized protein</fullName>
    </submittedName>
</protein>
<evidence type="ECO:0000313" key="1">
    <source>
        <dbReference type="EMBL" id="RUS25977.1"/>
    </source>
</evidence>
<dbReference type="Proteomes" id="UP000274822">
    <property type="component" value="Unassembled WGS sequence"/>
</dbReference>
<feature type="non-terminal residue" evidence="1">
    <location>
        <position position="1"/>
    </location>
</feature>
<feature type="non-terminal residue" evidence="1">
    <location>
        <position position="167"/>
    </location>
</feature>
<dbReference type="EMBL" id="RBNJ01011545">
    <property type="protein sequence ID" value="RUS25977.1"/>
    <property type="molecule type" value="Genomic_DNA"/>
</dbReference>
<reference evidence="1 2" key="1">
    <citation type="journal article" date="2018" name="New Phytol.">
        <title>Phylogenomics of Endogonaceae and evolution of mycorrhizas within Mucoromycota.</title>
        <authorList>
            <person name="Chang Y."/>
            <person name="Desiro A."/>
            <person name="Na H."/>
            <person name="Sandor L."/>
            <person name="Lipzen A."/>
            <person name="Clum A."/>
            <person name="Barry K."/>
            <person name="Grigoriev I.V."/>
            <person name="Martin F.M."/>
            <person name="Stajich J.E."/>
            <person name="Smith M.E."/>
            <person name="Bonito G."/>
            <person name="Spatafora J.W."/>
        </authorList>
    </citation>
    <scope>NUCLEOTIDE SEQUENCE [LARGE SCALE GENOMIC DNA]</scope>
    <source>
        <strain evidence="1 2">AD002</strain>
    </source>
</reference>
<evidence type="ECO:0000313" key="2">
    <source>
        <dbReference type="Proteomes" id="UP000274822"/>
    </source>
</evidence>
<comment type="caution">
    <text evidence="1">The sequence shown here is derived from an EMBL/GenBank/DDBJ whole genome shotgun (WGS) entry which is preliminary data.</text>
</comment>
<sequence>LSTPVVATGYVRSCSPPPLPSTSLCHLFTPLVFLASPAAVYVRHLFMTLPHHPHIRSFISTEGVHFAFHSEEHAPKRKLEEDKLDDILEQLKAIREDKKTTISISRITQKHLTALLKELGLSRRTVEFDMASTTKRVSSFVWMDKKEDAHAQEYLTWLEGCINLPSG</sequence>
<organism evidence="1 2">
    <name type="scientific">Jimgerdemannia flammicorona</name>
    <dbReference type="NCBI Taxonomy" id="994334"/>
    <lineage>
        <taxon>Eukaryota</taxon>
        <taxon>Fungi</taxon>
        <taxon>Fungi incertae sedis</taxon>
        <taxon>Mucoromycota</taxon>
        <taxon>Mucoromycotina</taxon>
        <taxon>Endogonomycetes</taxon>
        <taxon>Endogonales</taxon>
        <taxon>Endogonaceae</taxon>
        <taxon>Jimgerdemannia</taxon>
    </lineage>
</organism>
<name>A0A433Q873_9FUNG</name>
<keyword evidence="2" id="KW-1185">Reference proteome</keyword>
<proteinExistence type="predicted"/>